<dbReference type="SMART" id="SM00322">
    <property type="entry name" value="KH"/>
    <property type="match status" value="4"/>
</dbReference>
<evidence type="ECO:0000256" key="3">
    <source>
        <dbReference type="ARBA" id="ARBA00023242"/>
    </source>
</evidence>
<keyword evidence="3" id="KW-0539">Nucleus</keyword>
<protein>
    <recommendedName>
        <fullName evidence="5">K Homology domain-containing protein</fullName>
    </recommendedName>
</protein>
<evidence type="ECO:0000256" key="2">
    <source>
        <dbReference type="ARBA" id="ARBA00022737"/>
    </source>
</evidence>
<dbReference type="SUPFAM" id="SSF54791">
    <property type="entry name" value="Eukaryotic type KH-domain (KH-domain type I)"/>
    <property type="match status" value="4"/>
</dbReference>
<name>A0A6V7YAL0_MELEN</name>
<dbReference type="InterPro" id="IPR015096">
    <property type="entry name" value="FUBP_C"/>
</dbReference>
<organism evidence="6 7">
    <name type="scientific">Meloidogyne enterolobii</name>
    <name type="common">Root-knot nematode worm</name>
    <name type="synonym">Meloidogyne mayaguensis</name>
    <dbReference type="NCBI Taxonomy" id="390850"/>
    <lineage>
        <taxon>Eukaryota</taxon>
        <taxon>Metazoa</taxon>
        <taxon>Ecdysozoa</taxon>
        <taxon>Nematoda</taxon>
        <taxon>Chromadorea</taxon>
        <taxon>Rhabditida</taxon>
        <taxon>Tylenchina</taxon>
        <taxon>Tylenchomorpha</taxon>
        <taxon>Tylenchoidea</taxon>
        <taxon>Meloidogynidae</taxon>
        <taxon>Meloidogyninae</taxon>
        <taxon>Meloidogyne</taxon>
    </lineage>
</organism>
<dbReference type="Pfam" id="PF00013">
    <property type="entry name" value="KH_1"/>
    <property type="match status" value="4"/>
</dbReference>
<dbReference type="InterPro" id="IPR004088">
    <property type="entry name" value="KH_dom_type_1"/>
</dbReference>
<comment type="caution">
    <text evidence="6">The sequence shown here is derived from an EMBL/GenBank/DDBJ whole genome shotgun (WGS) entry which is preliminary data.</text>
</comment>
<feature type="domain" description="K Homology" evidence="5">
    <location>
        <begin position="240"/>
        <end position="322"/>
    </location>
</feature>
<comment type="subcellular location">
    <subcellularLocation>
        <location evidence="1">Nucleus</location>
    </subcellularLocation>
</comment>
<evidence type="ECO:0000256" key="4">
    <source>
        <dbReference type="PROSITE-ProRule" id="PRU00117"/>
    </source>
</evidence>
<dbReference type="GO" id="GO:0003723">
    <property type="term" value="F:RNA binding"/>
    <property type="evidence" value="ECO:0007669"/>
    <property type="project" value="UniProtKB-UniRule"/>
</dbReference>
<keyword evidence="2" id="KW-0677">Repeat</keyword>
<dbReference type="PANTHER" id="PTHR10288">
    <property type="entry name" value="KH DOMAIN CONTAINING RNA BINDING PROTEIN"/>
    <property type="match status" value="1"/>
</dbReference>
<feature type="domain" description="K Homology" evidence="5">
    <location>
        <begin position="149"/>
        <end position="221"/>
    </location>
</feature>
<dbReference type="OrthoDB" id="5204190at2759"/>
<accession>A0A6V7YAL0</accession>
<evidence type="ECO:0000313" key="7">
    <source>
        <dbReference type="Proteomes" id="UP000580250"/>
    </source>
</evidence>
<gene>
    <name evidence="6" type="ORF">MENT_LOCUS62632</name>
</gene>
<proteinExistence type="predicted"/>
<evidence type="ECO:0000256" key="1">
    <source>
        <dbReference type="ARBA" id="ARBA00004123"/>
    </source>
</evidence>
<evidence type="ECO:0000259" key="5">
    <source>
        <dbReference type="SMART" id="SM00322"/>
    </source>
</evidence>
<reference evidence="6 7" key="1">
    <citation type="submission" date="2020-08" db="EMBL/GenBank/DDBJ databases">
        <authorList>
            <person name="Koutsovoulos G."/>
            <person name="Danchin GJ E."/>
        </authorList>
    </citation>
    <scope>NUCLEOTIDE SEQUENCE [LARGE SCALE GENOMIC DNA]</scope>
</reference>
<dbReference type="EMBL" id="CAJEWN010003782">
    <property type="protein sequence ID" value="CAD2208571.1"/>
    <property type="molecule type" value="Genomic_DNA"/>
</dbReference>
<feature type="domain" description="K Homology" evidence="5">
    <location>
        <begin position="66"/>
        <end position="136"/>
    </location>
</feature>
<dbReference type="AlphaFoldDB" id="A0A6V7YAL0"/>
<evidence type="ECO:0000313" key="6">
    <source>
        <dbReference type="EMBL" id="CAD2208571.1"/>
    </source>
</evidence>
<dbReference type="PROSITE" id="PS50084">
    <property type="entry name" value="KH_TYPE_1"/>
    <property type="match status" value="4"/>
</dbReference>
<dbReference type="Gene3D" id="3.30.1370.10">
    <property type="entry name" value="K Homology domain, type 1"/>
    <property type="match status" value="4"/>
</dbReference>
<sequence length="612" mass="65421">MNDTQNHQLADSEINTALLRAKKLAATDGGHKRTNSDDLNFLPTKREKLNGTEDMAGMGMGPPVSETLVDAVDIPESQVGLVIGRGGEQIQLIQQQSGCRVQMAGESGNAGYRQCTLQGPRQCIDRAKALIHDVLERSARGGLGAQNGNMATVELSIPGGKCGLIIGKNGETIKGLQEQIGVKMMLIQDNHQVTMGNKPLRISGVPEKVEHAKRIIESLLAGDASTQPNLSQALRAANGPKSIGEVIVPRSSVGVIIGKGGDTIKRLAAETGAKIQFKPDGSFASIQDQQNYDPSLQERCAVIQGTPEQISRATQLISDLVTRSGSGSQQQETFYMHVPANKTGLVIGKGGDTIKQISGETGAHVELSRDSPPNPNEKVFVIRGTPYQIHHVQHIIRIKVGDIAPGTPLPPFHTGSATATLTAAPTAAPLTTVGNPYGPTSIPQTFNAAPTHQVQDPSVWNQYYNQQQAGFAAATANVAPQQTFASAAAQQHFQPMPGGMNTAVSQTPQLQPQLHPQVQPHHQAAHQMQQQAMAQPQQQLSMQGALTNAAAMNNAGGGSAPAINPQTGQPDYSVQWAEYYRTMGMHSQAEQIERQIKQNQSVIQHPQQQLYM</sequence>
<dbReference type="InterPro" id="IPR004087">
    <property type="entry name" value="KH_dom"/>
</dbReference>
<dbReference type="CDD" id="cd22398">
    <property type="entry name" value="KH-I_FUBP_rpt3"/>
    <property type="match status" value="1"/>
</dbReference>
<dbReference type="GO" id="GO:0006355">
    <property type="term" value="P:regulation of DNA-templated transcription"/>
    <property type="evidence" value="ECO:0007669"/>
    <property type="project" value="InterPro"/>
</dbReference>
<dbReference type="InterPro" id="IPR036612">
    <property type="entry name" value="KH_dom_type_1_sf"/>
</dbReference>
<dbReference type="GO" id="GO:0005634">
    <property type="term" value="C:nucleus"/>
    <property type="evidence" value="ECO:0007669"/>
    <property type="project" value="UniProtKB-SubCell"/>
</dbReference>
<feature type="domain" description="K Homology" evidence="5">
    <location>
        <begin position="330"/>
        <end position="401"/>
    </location>
</feature>
<keyword evidence="4" id="KW-0694">RNA-binding</keyword>
<dbReference type="Pfam" id="PF09005">
    <property type="entry name" value="FUBP_C"/>
    <property type="match status" value="1"/>
</dbReference>
<dbReference type="Proteomes" id="UP000580250">
    <property type="component" value="Unassembled WGS sequence"/>
</dbReference>